<dbReference type="AlphaFoldDB" id="A0A822YPU3"/>
<evidence type="ECO:0000313" key="1">
    <source>
        <dbReference type="EMBL" id="DAD33359.1"/>
    </source>
</evidence>
<name>A0A822YPU3_NELNU</name>
<keyword evidence="2" id="KW-1185">Reference proteome</keyword>
<sequence>MITETDLSNGFVHGTENSLTRLKHHVFMQNLETPDGKIGFSEKGLNFLRGSEIGHNGFPLKPSINGNSGAQELTLSYLCDNSKMDFQDRDF</sequence>
<reference evidence="1 2" key="1">
    <citation type="journal article" date="2020" name="Mol. Biol. Evol.">
        <title>Distinct Expression and Methylation Patterns for Genes with Different Fates following a Single Whole-Genome Duplication in Flowering Plants.</title>
        <authorList>
            <person name="Shi T."/>
            <person name="Rahmani R.S."/>
            <person name="Gugger P.F."/>
            <person name="Wang M."/>
            <person name="Li H."/>
            <person name="Zhang Y."/>
            <person name="Li Z."/>
            <person name="Wang Q."/>
            <person name="Van de Peer Y."/>
            <person name="Marchal K."/>
            <person name="Chen J."/>
        </authorList>
    </citation>
    <scope>NUCLEOTIDE SEQUENCE [LARGE SCALE GENOMIC DNA]</scope>
    <source>
        <tissue evidence="1">Leaf</tissue>
    </source>
</reference>
<evidence type="ECO:0000313" key="2">
    <source>
        <dbReference type="Proteomes" id="UP000607653"/>
    </source>
</evidence>
<accession>A0A822YPU3</accession>
<dbReference type="EMBL" id="DUZY01000003">
    <property type="protein sequence ID" value="DAD33359.1"/>
    <property type="molecule type" value="Genomic_DNA"/>
</dbReference>
<organism evidence="1 2">
    <name type="scientific">Nelumbo nucifera</name>
    <name type="common">Sacred lotus</name>
    <dbReference type="NCBI Taxonomy" id="4432"/>
    <lineage>
        <taxon>Eukaryota</taxon>
        <taxon>Viridiplantae</taxon>
        <taxon>Streptophyta</taxon>
        <taxon>Embryophyta</taxon>
        <taxon>Tracheophyta</taxon>
        <taxon>Spermatophyta</taxon>
        <taxon>Magnoliopsida</taxon>
        <taxon>Proteales</taxon>
        <taxon>Nelumbonaceae</taxon>
        <taxon>Nelumbo</taxon>
    </lineage>
</organism>
<proteinExistence type="predicted"/>
<protein>
    <submittedName>
        <fullName evidence="1">Uncharacterized protein</fullName>
    </submittedName>
</protein>
<gene>
    <name evidence="1" type="ORF">HUJ06_012210</name>
</gene>
<comment type="caution">
    <text evidence="1">The sequence shown here is derived from an EMBL/GenBank/DDBJ whole genome shotgun (WGS) entry which is preliminary data.</text>
</comment>
<dbReference type="Proteomes" id="UP000607653">
    <property type="component" value="Unassembled WGS sequence"/>
</dbReference>